<evidence type="ECO:0000256" key="2">
    <source>
        <dbReference type="ARBA" id="ARBA00004749"/>
    </source>
</evidence>
<evidence type="ECO:0000313" key="11">
    <source>
        <dbReference type="Proteomes" id="UP001140091"/>
    </source>
</evidence>
<evidence type="ECO:0000256" key="6">
    <source>
        <dbReference type="ARBA" id="ARBA00023121"/>
    </source>
</evidence>
<sequence>MASSSKLLKLAIPLVRTHGFSREALARSVLELPPAEAHSEPLSDTAVSSLFGEGDNARRTLVNAWLTEGLRHMQSAEDKVPGTRPSLREVLRTRLEYNEPVLAHLPEAFALLATPTDTFHVLDPRPALRHAGRIADEACFAIGDQSRQLSWYSKRISVASVYTAAELHQLTSPNTAYTFLDTLLEKSATVSNSLDEVSLFSSYIFKSWRGIIKSSGIL</sequence>
<evidence type="ECO:0000256" key="1">
    <source>
        <dbReference type="ARBA" id="ARBA00004173"/>
    </source>
</evidence>
<dbReference type="EMBL" id="JANBPK010001588">
    <property type="protein sequence ID" value="KAJ2921515.1"/>
    <property type="molecule type" value="Genomic_DNA"/>
</dbReference>
<keyword evidence="11" id="KW-1185">Reference proteome</keyword>
<proteinExistence type="inferred from homology"/>
<feature type="non-terminal residue" evidence="10">
    <location>
        <position position="218"/>
    </location>
</feature>
<comment type="function">
    <text evidence="8">Membrane-associated protein that warps the membrane surface to access and bind aromatic isoprenes with high specificity, including ubiquinone (CoQ) isoprene intermediates and presents them directly to Coq7, therefore facilitating the Coq7-mediated hydroxylase step. Participates in the biosynthesis of coenzyme Q, also named ubiquinone, an essential lipid-soluble electron transporter for aerobic cellular respiration.</text>
</comment>
<evidence type="ECO:0000256" key="4">
    <source>
        <dbReference type="ARBA" id="ARBA00022688"/>
    </source>
</evidence>
<dbReference type="OrthoDB" id="619536at2759"/>
<comment type="caution">
    <text evidence="10">The sequence shown here is derived from an EMBL/GenBank/DDBJ whole genome shotgun (WGS) entry which is preliminary data.</text>
</comment>
<gene>
    <name evidence="10" type="ORF">H1R20_g15584</name>
</gene>
<evidence type="ECO:0000256" key="8">
    <source>
        <dbReference type="RuleBase" id="RU366063"/>
    </source>
</evidence>
<accession>A0A9W8M7B7</accession>
<feature type="domain" description="COQ9 C-terminal" evidence="9">
    <location>
        <begin position="127"/>
        <end position="186"/>
    </location>
</feature>
<dbReference type="Pfam" id="PF08511">
    <property type="entry name" value="COQ9"/>
    <property type="match status" value="1"/>
</dbReference>
<dbReference type="AlphaFoldDB" id="A0A9W8M7B7"/>
<comment type="pathway">
    <text evidence="2 8">Cofactor biosynthesis; ubiquinone biosynthesis.</text>
</comment>
<dbReference type="Proteomes" id="UP001140091">
    <property type="component" value="Unassembled WGS sequence"/>
</dbReference>
<comment type="subcellular location">
    <subcellularLocation>
        <location evidence="1 8">Mitochondrion</location>
    </subcellularLocation>
</comment>
<evidence type="ECO:0000313" key="10">
    <source>
        <dbReference type="EMBL" id="KAJ2921515.1"/>
    </source>
</evidence>
<keyword evidence="7 8" id="KW-0496">Mitochondrion</keyword>
<name>A0A9W8M7B7_9AGAR</name>
<dbReference type="GO" id="GO:0005743">
    <property type="term" value="C:mitochondrial inner membrane"/>
    <property type="evidence" value="ECO:0007669"/>
    <property type="project" value="TreeGrafter"/>
</dbReference>
<evidence type="ECO:0000256" key="5">
    <source>
        <dbReference type="ARBA" id="ARBA00022946"/>
    </source>
</evidence>
<organism evidence="10 11">
    <name type="scientific">Candolleomyces eurysporus</name>
    <dbReference type="NCBI Taxonomy" id="2828524"/>
    <lineage>
        <taxon>Eukaryota</taxon>
        <taxon>Fungi</taxon>
        <taxon>Dikarya</taxon>
        <taxon>Basidiomycota</taxon>
        <taxon>Agaricomycotina</taxon>
        <taxon>Agaricomycetes</taxon>
        <taxon>Agaricomycetidae</taxon>
        <taxon>Agaricales</taxon>
        <taxon>Agaricineae</taxon>
        <taxon>Psathyrellaceae</taxon>
        <taxon>Candolleomyces</taxon>
    </lineage>
</organism>
<reference evidence="10" key="1">
    <citation type="submission" date="2022-06" db="EMBL/GenBank/DDBJ databases">
        <title>Genome Sequence of Candolleomyces eurysporus.</title>
        <authorList>
            <person name="Buettner E."/>
        </authorList>
    </citation>
    <scope>NUCLEOTIDE SEQUENCE</scope>
    <source>
        <strain evidence="10">VTCC 930004</strain>
    </source>
</reference>
<protein>
    <recommendedName>
        <fullName evidence="8">Ubiquinone biosynthesis protein</fullName>
    </recommendedName>
</protein>
<dbReference type="PANTHER" id="PTHR21427:SF19">
    <property type="entry name" value="UBIQUINONE BIOSYNTHESIS PROTEIN COQ9, MITOCHONDRIAL"/>
    <property type="match status" value="1"/>
</dbReference>
<dbReference type="InterPro" id="IPR013718">
    <property type="entry name" value="COQ9_C"/>
</dbReference>
<dbReference type="GO" id="GO:0008289">
    <property type="term" value="F:lipid binding"/>
    <property type="evidence" value="ECO:0007669"/>
    <property type="project" value="UniProtKB-UniRule"/>
</dbReference>
<dbReference type="GO" id="GO:0006744">
    <property type="term" value="P:ubiquinone biosynthetic process"/>
    <property type="evidence" value="ECO:0007669"/>
    <property type="project" value="UniProtKB-UniRule"/>
</dbReference>
<keyword evidence="5" id="KW-0809">Transit peptide</keyword>
<evidence type="ECO:0000259" key="9">
    <source>
        <dbReference type="Pfam" id="PF08511"/>
    </source>
</evidence>
<evidence type="ECO:0000256" key="7">
    <source>
        <dbReference type="ARBA" id="ARBA00023128"/>
    </source>
</evidence>
<dbReference type="InterPro" id="IPR012762">
    <property type="entry name" value="Ubiq_biosynth_COQ9"/>
</dbReference>
<keyword evidence="4 8" id="KW-0831">Ubiquinone biosynthesis</keyword>
<comment type="similarity">
    <text evidence="3 8">Belongs to the COQ9 family.</text>
</comment>
<keyword evidence="6 8" id="KW-0446">Lipid-binding</keyword>
<evidence type="ECO:0000256" key="3">
    <source>
        <dbReference type="ARBA" id="ARBA00010766"/>
    </source>
</evidence>
<dbReference type="PANTHER" id="PTHR21427">
    <property type="entry name" value="UBIQUINONE BIOSYNTHESIS PROTEIN COQ9, MITOCHONDRIAL"/>
    <property type="match status" value="1"/>
</dbReference>